<keyword evidence="2" id="KW-0812">Transmembrane</keyword>
<keyword evidence="4" id="KW-1185">Reference proteome</keyword>
<protein>
    <submittedName>
        <fullName evidence="3">Uncharacterized protein</fullName>
    </submittedName>
</protein>
<feature type="transmembrane region" description="Helical" evidence="2">
    <location>
        <begin position="97"/>
        <end position="122"/>
    </location>
</feature>
<name>A0A5C8UWS0_9MICO</name>
<dbReference type="Proteomes" id="UP000321379">
    <property type="component" value="Unassembled WGS sequence"/>
</dbReference>
<evidence type="ECO:0000313" key="3">
    <source>
        <dbReference type="EMBL" id="TXN32047.1"/>
    </source>
</evidence>
<sequence length="224" mass="22503">MSDSTGSDSAPEPATTPWAGGGGEPFDGAEPPDTYVFEVEKGLWDQRFAWITGIVTGVAIVLEIILTASITSSIGLASAAQTVAKGDVINGTFVERFGAYLAVIALMLGVAIITFGGWLAALELRGRLSVAKPTTVTVAAPPGSKELAGFEPSVVLEAVGSMAEKLGRVRGTVAVFVAGIVLVVCALAVGVTLIAASAVSGDTAPSPSASSTTTPTPSPTPSSR</sequence>
<dbReference type="RefSeq" id="WP_147782295.1">
    <property type="nucleotide sequence ID" value="NZ_VRMG01000004.1"/>
</dbReference>
<evidence type="ECO:0000313" key="4">
    <source>
        <dbReference type="Proteomes" id="UP000321379"/>
    </source>
</evidence>
<feature type="region of interest" description="Disordered" evidence="1">
    <location>
        <begin position="200"/>
        <end position="224"/>
    </location>
</feature>
<keyword evidence="2" id="KW-1133">Transmembrane helix</keyword>
<organism evidence="3 4">
    <name type="scientific">Lacisediminihabitans profunda</name>
    <dbReference type="NCBI Taxonomy" id="2594790"/>
    <lineage>
        <taxon>Bacteria</taxon>
        <taxon>Bacillati</taxon>
        <taxon>Actinomycetota</taxon>
        <taxon>Actinomycetes</taxon>
        <taxon>Micrococcales</taxon>
        <taxon>Microbacteriaceae</taxon>
        <taxon>Lacisediminihabitans</taxon>
    </lineage>
</organism>
<proteinExistence type="predicted"/>
<evidence type="ECO:0000256" key="1">
    <source>
        <dbReference type="SAM" id="MobiDB-lite"/>
    </source>
</evidence>
<dbReference type="AlphaFoldDB" id="A0A5C8UWS0"/>
<comment type="caution">
    <text evidence="3">The sequence shown here is derived from an EMBL/GenBank/DDBJ whole genome shotgun (WGS) entry which is preliminary data.</text>
</comment>
<reference evidence="3 4" key="1">
    <citation type="submission" date="2019-08" db="EMBL/GenBank/DDBJ databases">
        <title>Bacterial whole genome sequence for Glaciihabitans sp. CHu50b-6-2.</title>
        <authorList>
            <person name="Jin L."/>
        </authorList>
    </citation>
    <scope>NUCLEOTIDE SEQUENCE [LARGE SCALE GENOMIC DNA]</scope>
    <source>
        <strain evidence="3 4">CHu50b-6-2</strain>
    </source>
</reference>
<gene>
    <name evidence="3" type="ORF">FVP33_03750</name>
</gene>
<accession>A0A5C8UWS0</accession>
<evidence type="ECO:0000256" key="2">
    <source>
        <dbReference type="SAM" id="Phobius"/>
    </source>
</evidence>
<feature type="transmembrane region" description="Helical" evidence="2">
    <location>
        <begin position="173"/>
        <end position="199"/>
    </location>
</feature>
<dbReference type="EMBL" id="VRMG01000004">
    <property type="protein sequence ID" value="TXN32047.1"/>
    <property type="molecule type" value="Genomic_DNA"/>
</dbReference>
<keyword evidence="2" id="KW-0472">Membrane</keyword>
<feature type="region of interest" description="Disordered" evidence="1">
    <location>
        <begin position="1"/>
        <end position="25"/>
    </location>
</feature>
<feature type="compositionally biased region" description="Low complexity" evidence="1">
    <location>
        <begin position="203"/>
        <end position="215"/>
    </location>
</feature>
<feature type="transmembrane region" description="Helical" evidence="2">
    <location>
        <begin position="48"/>
        <end position="77"/>
    </location>
</feature>